<keyword evidence="6 10" id="KW-1133">Transmembrane helix</keyword>
<feature type="transmembrane region" description="Helical" evidence="10">
    <location>
        <begin position="45"/>
        <end position="67"/>
    </location>
</feature>
<dbReference type="Proteomes" id="UP000186594">
    <property type="component" value="Unassembled WGS sequence"/>
</dbReference>
<proteinExistence type="predicted"/>
<keyword evidence="5" id="KW-0276">Fatty acid metabolism</keyword>
<dbReference type="STRING" id="1198029.A0A1U7LJW0"/>
<sequence length="171" mass="19352">MLPSSSADSFLWPIFDSIYSRIASHNTASFAFIPGETLLSTNSKVAAAIVSYYALIFGGQALMRNVAPMPLKRLFQLHNFVLTVISAILLLLFLEQLIPILYSHGILYAICSNEAWTQELLVLYYMNYLTKYVLALSPILLIPPGRTLRHRLFSPEKEKTQYTQLSFLRSS</sequence>
<keyword evidence="2" id="KW-0444">Lipid biosynthesis</keyword>
<evidence type="ECO:0000256" key="6">
    <source>
        <dbReference type="ARBA" id="ARBA00022989"/>
    </source>
</evidence>
<protein>
    <submittedName>
        <fullName evidence="11">Elongation of fatty acids protein 3</fullName>
    </submittedName>
</protein>
<dbReference type="InterPro" id="IPR002076">
    <property type="entry name" value="ELO_fam"/>
</dbReference>
<evidence type="ECO:0000256" key="3">
    <source>
        <dbReference type="ARBA" id="ARBA00022679"/>
    </source>
</evidence>
<evidence type="ECO:0000256" key="2">
    <source>
        <dbReference type="ARBA" id="ARBA00022516"/>
    </source>
</evidence>
<keyword evidence="8 10" id="KW-0472">Membrane</keyword>
<keyword evidence="4 10" id="KW-0812">Transmembrane</keyword>
<dbReference type="GO" id="GO:0006633">
    <property type="term" value="P:fatty acid biosynthetic process"/>
    <property type="evidence" value="ECO:0007669"/>
    <property type="project" value="UniProtKB-KW"/>
</dbReference>
<evidence type="ECO:0000256" key="10">
    <source>
        <dbReference type="SAM" id="Phobius"/>
    </source>
</evidence>
<feature type="transmembrane region" description="Helical" evidence="10">
    <location>
        <begin position="79"/>
        <end position="102"/>
    </location>
</feature>
<evidence type="ECO:0000256" key="1">
    <source>
        <dbReference type="ARBA" id="ARBA00004141"/>
    </source>
</evidence>
<dbReference type="OrthoDB" id="434092at2759"/>
<dbReference type="OMA" id="ICSNEAW"/>
<comment type="caution">
    <text evidence="11">The sequence shown here is derived from an EMBL/GenBank/DDBJ whole genome shotgun (WGS) entry which is preliminary data.</text>
</comment>
<keyword evidence="12" id="KW-1185">Reference proteome</keyword>
<dbReference type="Pfam" id="PF01151">
    <property type="entry name" value="ELO"/>
    <property type="match status" value="1"/>
</dbReference>
<evidence type="ECO:0000256" key="7">
    <source>
        <dbReference type="ARBA" id="ARBA00023098"/>
    </source>
</evidence>
<feature type="transmembrane region" description="Helical" evidence="10">
    <location>
        <begin position="122"/>
        <end position="142"/>
    </location>
</feature>
<evidence type="ECO:0000256" key="4">
    <source>
        <dbReference type="ARBA" id="ARBA00022692"/>
    </source>
</evidence>
<dbReference type="EMBL" id="LXFE01002562">
    <property type="protein sequence ID" value="OLL22937.1"/>
    <property type="molecule type" value="Genomic_DNA"/>
</dbReference>
<evidence type="ECO:0000256" key="9">
    <source>
        <dbReference type="ARBA" id="ARBA00023160"/>
    </source>
</evidence>
<keyword evidence="9" id="KW-0275">Fatty acid biosynthesis</keyword>
<name>A0A1U7LJW0_NEOID</name>
<evidence type="ECO:0000313" key="12">
    <source>
        <dbReference type="Proteomes" id="UP000186594"/>
    </source>
</evidence>
<organism evidence="11 12">
    <name type="scientific">Neolecta irregularis (strain DAH-3)</name>
    <dbReference type="NCBI Taxonomy" id="1198029"/>
    <lineage>
        <taxon>Eukaryota</taxon>
        <taxon>Fungi</taxon>
        <taxon>Dikarya</taxon>
        <taxon>Ascomycota</taxon>
        <taxon>Taphrinomycotina</taxon>
        <taxon>Neolectales</taxon>
        <taxon>Neolectaceae</taxon>
        <taxon>Neolecta</taxon>
    </lineage>
</organism>
<evidence type="ECO:0000313" key="11">
    <source>
        <dbReference type="EMBL" id="OLL22937.1"/>
    </source>
</evidence>
<gene>
    <name evidence="11" type="ORF">NEOLI_005386</name>
</gene>
<dbReference type="GO" id="GO:0009922">
    <property type="term" value="F:fatty acid elongase activity"/>
    <property type="evidence" value="ECO:0007669"/>
    <property type="project" value="InterPro"/>
</dbReference>
<dbReference type="AlphaFoldDB" id="A0A1U7LJW0"/>
<evidence type="ECO:0000256" key="8">
    <source>
        <dbReference type="ARBA" id="ARBA00023136"/>
    </source>
</evidence>
<reference evidence="11 12" key="1">
    <citation type="submission" date="2016-04" db="EMBL/GenBank/DDBJ databases">
        <title>Evolutionary innovation and constraint leading to complex multicellularity in the Ascomycota.</title>
        <authorList>
            <person name="Cisse O."/>
            <person name="Nguyen A."/>
            <person name="Hewitt D.A."/>
            <person name="Jedd G."/>
            <person name="Stajich J.E."/>
        </authorList>
    </citation>
    <scope>NUCLEOTIDE SEQUENCE [LARGE SCALE GENOMIC DNA]</scope>
    <source>
        <strain evidence="11 12">DAH-3</strain>
    </source>
</reference>
<dbReference type="GO" id="GO:0016020">
    <property type="term" value="C:membrane"/>
    <property type="evidence" value="ECO:0007669"/>
    <property type="project" value="UniProtKB-SubCell"/>
</dbReference>
<accession>A0A1U7LJW0</accession>
<keyword evidence="3" id="KW-0808">Transferase</keyword>
<keyword evidence="7" id="KW-0443">Lipid metabolism</keyword>
<comment type="subcellular location">
    <subcellularLocation>
        <location evidence="1">Membrane</location>
        <topology evidence="1">Multi-pass membrane protein</topology>
    </subcellularLocation>
</comment>
<evidence type="ECO:0000256" key="5">
    <source>
        <dbReference type="ARBA" id="ARBA00022832"/>
    </source>
</evidence>